<dbReference type="PANTHER" id="PTHR24270:SF61">
    <property type="entry name" value="EGF-LIKE DOMAIN-CONTAINING PROTEIN"/>
    <property type="match status" value="1"/>
</dbReference>
<dbReference type="InterPro" id="IPR050685">
    <property type="entry name" value="LDLR"/>
</dbReference>
<keyword evidence="4" id="KW-0677">Repeat</keyword>
<dbReference type="Proteomes" id="UP000265100">
    <property type="component" value="Chromosome 7"/>
</dbReference>
<keyword evidence="5" id="KW-1133">Transmembrane helix</keyword>
<dbReference type="STRING" id="8154.ENSACLP00000034959"/>
<protein>
    <submittedName>
        <fullName evidence="10">Uncharacterized protein</fullName>
    </submittedName>
</protein>
<dbReference type="GO" id="GO:0005886">
    <property type="term" value="C:plasma membrane"/>
    <property type="evidence" value="ECO:0007669"/>
    <property type="project" value="TreeGrafter"/>
</dbReference>
<feature type="signal peptide" evidence="9">
    <location>
        <begin position="1"/>
        <end position="18"/>
    </location>
</feature>
<name>A0A3P8R0G2_ASTCA</name>
<evidence type="ECO:0000256" key="7">
    <source>
        <dbReference type="ARBA" id="ARBA00023157"/>
    </source>
</evidence>
<evidence type="ECO:0000256" key="2">
    <source>
        <dbReference type="ARBA" id="ARBA00004308"/>
    </source>
</evidence>
<evidence type="ECO:0000256" key="6">
    <source>
        <dbReference type="ARBA" id="ARBA00023136"/>
    </source>
</evidence>
<evidence type="ECO:0000256" key="3">
    <source>
        <dbReference type="ARBA" id="ARBA00022692"/>
    </source>
</evidence>
<keyword evidence="6" id="KW-0472">Membrane</keyword>
<keyword evidence="7 8" id="KW-1015">Disulfide bond</keyword>
<keyword evidence="9" id="KW-0732">Signal</keyword>
<feature type="chain" id="PRO_5044347934" evidence="9">
    <location>
        <begin position="19"/>
        <end position="271"/>
    </location>
</feature>
<dbReference type="GeneTree" id="ENSGT00940000164512"/>
<dbReference type="InterPro" id="IPR023415">
    <property type="entry name" value="LDLR_class-A_CS"/>
</dbReference>
<dbReference type="PROSITE" id="PS50068">
    <property type="entry name" value="LDLRA_2"/>
    <property type="match status" value="3"/>
</dbReference>
<proteinExistence type="predicted"/>
<evidence type="ECO:0000256" key="4">
    <source>
        <dbReference type="ARBA" id="ARBA00022737"/>
    </source>
</evidence>
<feature type="disulfide bond" evidence="8">
    <location>
        <begin position="128"/>
        <end position="143"/>
    </location>
</feature>
<organism evidence="10 11">
    <name type="scientific">Astatotilapia calliptera</name>
    <name type="common">Eastern happy</name>
    <name type="synonym">Chromis callipterus</name>
    <dbReference type="NCBI Taxonomy" id="8154"/>
    <lineage>
        <taxon>Eukaryota</taxon>
        <taxon>Metazoa</taxon>
        <taxon>Chordata</taxon>
        <taxon>Craniata</taxon>
        <taxon>Vertebrata</taxon>
        <taxon>Euteleostomi</taxon>
        <taxon>Actinopterygii</taxon>
        <taxon>Neopterygii</taxon>
        <taxon>Teleostei</taxon>
        <taxon>Neoteleostei</taxon>
        <taxon>Acanthomorphata</taxon>
        <taxon>Ovalentaria</taxon>
        <taxon>Cichlomorphae</taxon>
        <taxon>Cichliformes</taxon>
        <taxon>Cichlidae</taxon>
        <taxon>African cichlids</taxon>
        <taxon>Pseudocrenilabrinae</taxon>
        <taxon>Haplochromini</taxon>
        <taxon>Astatotilapia</taxon>
    </lineage>
</organism>
<dbReference type="PANTHER" id="PTHR24270">
    <property type="entry name" value="LOW-DENSITY LIPOPROTEIN RECEPTOR-RELATED"/>
    <property type="match status" value="1"/>
</dbReference>
<reference evidence="10" key="2">
    <citation type="submission" date="2025-08" db="UniProtKB">
        <authorList>
            <consortium name="Ensembl"/>
        </authorList>
    </citation>
    <scope>IDENTIFICATION</scope>
</reference>
<keyword evidence="11" id="KW-1185">Reference proteome</keyword>
<sequence>NNFKFLLLGVIFLDVADANGFVHDCLLSTPGEFQCAHGKMCIPEVQVCDGRWQCQDHSDEADCQKPIKSCEHRCADGKRCIPKKFLCDGEKDCVDGSDEVGCSKLFFPSIADFLCKDHMGCVSKSLVCDGRRHCQDGSDELNCPTETAPAAQDVLQCRCPGICKKGLGFFSPTLNVIYLTVYYQLIVITFFPSQVSFSVPMGKCASLRLRCVMGGSSVRTIQMNLTARNQSRAVSIVVLTGSAASQRSSCVMAKKTVWMAQMKWAAVSTEN</sequence>
<evidence type="ECO:0000256" key="1">
    <source>
        <dbReference type="ARBA" id="ARBA00004167"/>
    </source>
</evidence>
<feature type="disulfide bond" evidence="8">
    <location>
        <begin position="87"/>
        <end position="102"/>
    </location>
</feature>
<dbReference type="PRINTS" id="PR00261">
    <property type="entry name" value="LDLRECEPTOR"/>
</dbReference>
<dbReference type="AlphaFoldDB" id="A0A3P8R0G2"/>
<dbReference type="GO" id="GO:0016192">
    <property type="term" value="P:vesicle-mediated transport"/>
    <property type="evidence" value="ECO:0007669"/>
    <property type="project" value="UniProtKB-ARBA"/>
</dbReference>
<dbReference type="GO" id="GO:0012505">
    <property type="term" value="C:endomembrane system"/>
    <property type="evidence" value="ECO:0007669"/>
    <property type="project" value="UniProtKB-SubCell"/>
</dbReference>
<accession>A0A3P8R0G2</accession>
<dbReference type="Pfam" id="PF00057">
    <property type="entry name" value="Ldl_recept_a"/>
    <property type="match status" value="3"/>
</dbReference>
<comment type="subcellular location">
    <subcellularLocation>
        <location evidence="2">Endomembrane system</location>
    </subcellularLocation>
    <subcellularLocation>
        <location evidence="1">Membrane</location>
        <topology evidence="1">Single-pass membrane protein</topology>
    </subcellularLocation>
</comment>
<comment type="caution">
    <text evidence="8">Lacks conserved residue(s) required for the propagation of feature annotation.</text>
</comment>
<dbReference type="SMART" id="SM00192">
    <property type="entry name" value="LDLa"/>
    <property type="match status" value="3"/>
</dbReference>
<evidence type="ECO:0000313" key="11">
    <source>
        <dbReference type="Proteomes" id="UP000265100"/>
    </source>
</evidence>
<dbReference type="Gene3D" id="4.10.400.10">
    <property type="entry name" value="Low-density Lipoprotein Receptor"/>
    <property type="match status" value="3"/>
</dbReference>
<evidence type="ECO:0000256" key="9">
    <source>
        <dbReference type="SAM" id="SignalP"/>
    </source>
</evidence>
<reference evidence="10" key="1">
    <citation type="submission" date="2018-05" db="EMBL/GenBank/DDBJ databases">
        <authorList>
            <person name="Datahose"/>
        </authorList>
    </citation>
    <scope>NUCLEOTIDE SEQUENCE</scope>
</reference>
<dbReference type="InterPro" id="IPR002172">
    <property type="entry name" value="LDrepeatLR_classA_rpt"/>
</dbReference>
<dbReference type="OMA" id="NCINRNY"/>
<dbReference type="PROSITE" id="PS01209">
    <property type="entry name" value="LDLRA_1"/>
    <property type="match status" value="3"/>
</dbReference>
<evidence type="ECO:0000256" key="5">
    <source>
        <dbReference type="ARBA" id="ARBA00022989"/>
    </source>
</evidence>
<evidence type="ECO:0000313" key="10">
    <source>
        <dbReference type="Ensembl" id="ENSACLP00000034959.2"/>
    </source>
</evidence>
<dbReference type="Bgee" id="ENSACLG00000023660">
    <property type="expression patterns" value="Expressed in ovary and 3 other cell types or tissues"/>
</dbReference>
<keyword evidence="3" id="KW-0812">Transmembrane</keyword>
<reference evidence="10" key="3">
    <citation type="submission" date="2025-09" db="UniProtKB">
        <authorList>
            <consortium name="Ensembl"/>
        </authorList>
    </citation>
    <scope>IDENTIFICATION</scope>
</reference>
<evidence type="ECO:0000256" key="8">
    <source>
        <dbReference type="PROSITE-ProRule" id="PRU00124"/>
    </source>
</evidence>
<feature type="disulfide bond" evidence="8">
    <location>
        <begin position="48"/>
        <end position="63"/>
    </location>
</feature>
<dbReference type="SUPFAM" id="SSF57424">
    <property type="entry name" value="LDL receptor-like module"/>
    <property type="match status" value="3"/>
</dbReference>
<dbReference type="Ensembl" id="ENSACLT00000035785.2">
    <property type="protein sequence ID" value="ENSACLP00000034959.2"/>
    <property type="gene ID" value="ENSACLG00000023660.2"/>
</dbReference>
<dbReference type="InterPro" id="IPR036055">
    <property type="entry name" value="LDL_receptor-like_sf"/>
</dbReference>
<dbReference type="CDD" id="cd00112">
    <property type="entry name" value="LDLa"/>
    <property type="match status" value="3"/>
</dbReference>